<evidence type="ECO:0000256" key="10">
    <source>
        <dbReference type="PIRSR" id="PIRSR001084-2"/>
    </source>
</evidence>
<dbReference type="InterPro" id="IPR017853">
    <property type="entry name" value="GH"/>
</dbReference>
<gene>
    <name evidence="14" type="ORF">H1191_05640</name>
</gene>
<dbReference type="InterPro" id="IPR003476">
    <property type="entry name" value="Glyco_hydro_42"/>
</dbReference>
<keyword evidence="7 8" id="KW-0326">Glycosidase</keyword>
<feature type="domain" description="Glycoside hydrolase family 42 N-terminal" evidence="12">
    <location>
        <begin position="11"/>
        <end position="371"/>
    </location>
</feature>
<dbReference type="GO" id="GO:0005975">
    <property type="term" value="P:carbohydrate metabolic process"/>
    <property type="evidence" value="ECO:0007669"/>
    <property type="project" value="InterPro"/>
</dbReference>
<evidence type="ECO:0000256" key="7">
    <source>
        <dbReference type="ARBA" id="ARBA00023295"/>
    </source>
</evidence>
<dbReference type="Proteomes" id="UP000535491">
    <property type="component" value="Unassembled WGS sequence"/>
</dbReference>
<evidence type="ECO:0000256" key="9">
    <source>
        <dbReference type="PIRSR" id="PIRSR001084-1"/>
    </source>
</evidence>
<dbReference type="Pfam" id="PF02449">
    <property type="entry name" value="Glyco_hydro_42"/>
    <property type="match status" value="1"/>
</dbReference>
<dbReference type="Pfam" id="PF08532">
    <property type="entry name" value="Glyco_hydro_42M"/>
    <property type="match status" value="1"/>
</dbReference>
<evidence type="ECO:0000256" key="6">
    <source>
        <dbReference type="ARBA" id="ARBA00022833"/>
    </source>
</evidence>
<evidence type="ECO:0000256" key="2">
    <source>
        <dbReference type="ARBA" id="ARBA00005940"/>
    </source>
</evidence>
<evidence type="ECO:0000259" key="13">
    <source>
        <dbReference type="Pfam" id="PF08532"/>
    </source>
</evidence>
<dbReference type="SUPFAM" id="SSF52317">
    <property type="entry name" value="Class I glutamine amidotransferase-like"/>
    <property type="match status" value="1"/>
</dbReference>
<keyword evidence="5 8" id="KW-0378">Hydrolase</keyword>
<feature type="active site" description="Proton donor" evidence="9">
    <location>
        <position position="146"/>
    </location>
</feature>
<dbReference type="PANTHER" id="PTHR36447:SF2">
    <property type="entry name" value="BETA-GALACTOSIDASE YESZ"/>
    <property type="match status" value="1"/>
</dbReference>
<evidence type="ECO:0000259" key="12">
    <source>
        <dbReference type="Pfam" id="PF02449"/>
    </source>
</evidence>
<reference evidence="14 15" key="1">
    <citation type="submission" date="2020-07" db="EMBL/GenBank/DDBJ databases">
        <authorList>
            <person name="Feng H."/>
        </authorList>
    </citation>
    <scope>NUCLEOTIDE SEQUENCE [LARGE SCALE GENOMIC DNA]</scope>
    <source>
        <strain evidence="15">s-10</strain>
    </source>
</reference>
<evidence type="ECO:0000256" key="3">
    <source>
        <dbReference type="ARBA" id="ARBA00012756"/>
    </source>
</evidence>
<proteinExistence type="inferred from homology"/>
<dbReference type="SUPFAM" id="SSF51445">
    <property type="entry name" value="(Trans)glycosidases"/>
    <property type="match status" value="1"/>
</dbReference>
<feature type="binding site" evidence="11">
    <location>
        <position position="156"/>
    </location>
    <ligand>
        <name>Zn(2+)</name>
        <dbReference type="ChEBI" id="CHEBI:29105"/>
    </ligand>
</feature>
<dbReference type="EMBL" id="JACEIQ010000003">
    <property type="protein sequence ID" value="MBA4493785.1"/>
    <property type="molecule type" value="Genomic_DNA"/>
</dbReference>
<accession>A0A7W1WPS6</accession>
<feature type="binding site" evidence="11">
    <location>
        <position position="154"/>
    </location>
    <ligand>
        <name>Zn(2+)</name>
        <dbReference type="ChEBI" id="CHEBI:29105"/>
    </ligand>
</feature>
<evidence type="ECO:0000256" key="11">
    <source>
        <dbReference type="PIRSR" id="PIRSR001084-3"/>
    </source>
</evidence>
<comment type="similarity">
    <text evidence="2 8">Belongs to the glycosyl hydrolase 42 family.</text>
</comment>
<evidence type="ECO:0000256" key="8">
    <source>
        <dbReference type="PIRNR" id="PIRNR001084"/>
    </source>
</evidence>
<feature type="active site" description="Nucleophile" evidence="9">
    <location>
        <position position="297"/>
    </location>
</feature>
<feature type="binding site" evidence="10">
    <location>
        <position position="107"/>
    </location>
    <ligand>
        <name>substrate</name>
    </ligand>
</feature>
<dbReference type="GO" id="GO:0009341">
    <property type="term" value="C:beta-galactosidase complex"/>
    <property type="evidence" value="ECO:0007669"/>
    <property type="project" value="InterPro"/>
</dbReference>
<organism evidence="14 15">
    <name type="scientific">Paenactinomyces guangxiensis</name>
    <dbReference type="NCBI Taxonomy" id="1490290"/>
    <lineage>
        <taxon>Bacteria</taxon>
        <taxon>Bacillati</taxon>
        <taxon>Bacillota</taxon>
        <taxon>Bacilli</taxon>
        <taxon>Bacillales</taxon>
        <taxon>Thermoactinomycetaceae</taxon>
        <taxon>Paenactinomyces</taxon>
    </lineage>
</organism>
<dbReference type="InterPro" id="IPR029062">
    <property type="entry name" value="Class_I_gatase-like"/>
</dbReference>
<feature type="domain" description="Beta-galactosidase trimerisation" evidence="13">
    <location>
        <begin position="388"/>
        <end position="592"/>
    </location>
</feature>
<comment type="caution">
    <text evidence="14">The sequence shown here is derived from an EMBL/GenBank/DDBJ whole genome shotgun (WGS) entry which is preliminary data.</text>
</comment>
<evidence type="ECO:0000313" key="15">
    <source>
        <dbReference type="Proteomes" id="UP000535491"/>
    </source>
</evidence>
<dbReference type="Gene3D" id="3.20.20.80">
    <property type="entry name" value="Glycosidases"/>
    <property type="match status" value="1"/>
</dbReference>
<sequence>MKNKLYYGAAYYPELWNSEVIEQDIQEMLRLGINVVRIGEFAWSRMEPEMDLIDLGFFRRILDRFHAEGIDVIFCTPTPTPPIWMTHGHPERLHVNAEGKRMSHGSRQHCCMNHPFFRERCRIIVENIAKELGRHPALIGWQIDNEFHCHVGECFCDTCKSLWPYWLQGKYETIEALNDAWGTDVWSERYLSFDQVPQPIPTPFYHHASLTTAYQMFAREKVAEFLEEQADIIRKYSDAPITHNTNRAFKLDNERMFKRLDFASFDDYPDCDSYEDMLLNYDLFRNVKPGVPFWVMETSTSHNGHLHGYMKPHRNGFLEVEAVAAYAFGAGGFNHWLWRQQRSGCEMTHGSVLSAWGEPSVGYPGVQAVSKVRQALEPLILKSEPQQAEVAMTYSDRARVFLSTESLDRLNYLQLVNRWHSQLMWAGLHRDLIFEEAVLDGYKLWLTPFVPYLPQHLTEKGLAFAKQGGIWIVGPLTGYRTGEHTVPTNAALGELERICSFHTRAVYPISGTNAQGVAFGVRAPLGYYSAVFDETSNTRTVGWVEGGVTPGAAFIQEVPWGAGKIVLVGSTPQGKGGDEMLRAMFCYYADKAGVSLRFHSTQGTVVAPRVGEGRIIWVVVNMDGNGGSLELPCPADDLLNGGTVPAGPVRLETYEYRVFGLHS</sequence>
<feature type="binding site" evidence="10">
    <location>
        <position position="145"/>
    </location>
    <ligand>
        <name>substrate</name>
    </ligand>
</feature>
<dbReference type="CDD" id="cd03143">
    <property type="entry name" value="A4_beta-galactosidase_middle_domain"/>
    <property type="match status" value="1"/>
</dbReference>
<name>A0A7W1WPS6_9BACL</name>
<keyword evidence="15" id="KW-1185">Reference proteome</keyword>
<keyword evidence="6 11" id="KW-0862">Zinc</keyword>
<dbReference type="AlphaFoldDB" id="A0A7W1WPS6"/>
<evidence type="ECO:0000313" key="14">
    <source>
        <dbReference type="EMBL" id="MBA4493785.1"/>
    </source>
</evidence>
<dbReference type="Gene3D" id="3.40.50.880">
    <property type="match status" value="1"/>
</dbReference>
<dbReference type="PIRSF" id="PIRSF001084">
    <property type="entry name" value="B-galactosidase"/>
    <property type="match status" value="1"/>
</dbReference>
<dbReference type="EC" id="3.2.1.23" evidence="3 8"/>
<feature type="binding site" evidence="11">
    <location>
        <position position="159"/>
    </location>
    <ligand>
        <name>Zn(2+)</name>
        <dbReference type="ChEBI" id="CHEBI:29105"/>
    </ligand>
</feature>
<dbReference type="GO" id="GO:0004565">
    <property type="term" value="F:beta-galactosidase activity"/>
    <property type="evidence" value="ECO:0007669"/>
    <property type="project" value="UniProtKB-EC"/>
</dbReference>
<keyword evidence="4 11" id="KW-0479">Metal-binding</keyword>
<dbReference type="InterPro" id="IPR013529">
    <property type="entry name" value="Glyco_hydro_42_N"/>
</dbReference>
<evidence type="ECO:0000256" key="1">
    <source>
        <dbReference type="ARBA" id="ARBA00001412"/>
    </source>
</evidence>
<dbReference type="RefSeq" id="WP_181751021.1">
    <property type="nucleotide sequence ID" value="NZ_JACEIQ010000003.1"/>
</dbReference>
<dbReference type="GO" id="GO:0046872">
    <property type="term" value="F:metal ion binding"/>
    <property type="evidence" value="ECO:0007669"/>
    <property type="project" value="UniProtKB-KW"/>
</dbReference>
<evidence type="ECO:0000256" key="4">
    <source>
        <dbReference type="ARBA" id="ARBA00022723"/>
    </source>
</evidence>
<dbReference type="InterPro" id="IPR013738">
    <property type="entry name" value="Beta_galactosidase_Trimer"/>
</dbReference>
<feature type="binding site" evidence="11">
    <location>
        <position position="111"/>
    </location>
    <ligand>
        <name>Zn(2+)</name>
        <dbReference type="ChEBI" id="CHEBI:29105"/>
    </ligand>
</feature>
<protein>
    <recommendedName>
        <fullName evidence="3 8">Beta-galactosidase</fullName>
        <shortName evidence="8">Beta-gal</shortName>
        <ecNumber evidence="3 8">3.2.1.23</ecNumber>
    </recommendedName>
</protein>
<comment type="catalytic activity">
    <reaction evidence="1 8">
        <text>Hydrolysis of terminal non-reducing beta-D-galactose residues in beta-D-galactosides.</text>
        <dbReference type="EC" id="3.2.1.23"/>
    </reaction>
</comment>
<dbReference type="PANTHER" id="PTHR36447">
    <property type="entry name" value="BETA-GALACTOSIDASE GANA"/>
    <property type="match status" value="1"/>
</dbReference>
<evidence type="ECO:0000256" key="5">
    <source>
        <dbReference type="ARBA" id="ARBA00022801"/>
    </source>
</evidence>